<evidence type="ECO:0000256" key="5">
    <source>
        <dbReference type="RuleBase" id="RU361187"/>
    </source>
</evidence>
<gene>
    <name evidence="7" type="ORF">GRAN_1669</name>
</gene>
<evidence type="ECO:0000256" key="1">
    <source>
        <dbReference type="ARBA" id="ARBA00004834"/>
    </source>
</evidence>
<dbReference type="SUPFAM" id="SSF75005">
    <property type="entry name" value="Arabinanase/levansucrase/invertase"/>
    <property type="match status" value="1"/>
</dbReference>
<reference evidence="7 8" key="1">
    <citation type="submission" date="2018-11" db="EMBL/GenBank/DDBJ databases">
        <authorList>
            <person name="Mardanov A.V."/>
            <person name="Ravin N.V."/>
            <person name="Dedysh S.N."/>
        </authorList>
    </citation>
    <scope>NUCLEOTIDE SEQUENCE [LARGE SCALE GENOMIC DNA]</scope>
    <source>
        <strain evidence="7 8">AF10</strain>
    </source>
</reference>
<comment type="pathway">
    <text evidence="1">Glycan metabolism; L-arabinan degradation.</text>
</comment>
<proteinExistence type="inferred from homology"/>
<sequence length="335" mass="37874">MPSKLLLLLLLALPITLQAQGSEAPKPLFRDPIHDGAADPTIIWNRATKQWWMFYTNRRADMTLPPKDVSWLHGTRLGIATSPDGAHWTYKGIAEIPNTRPDSTHWAPEIIDANGEYHMYLTLVPGIFKDWNAPREIDHLTSPDLVHWTFDRKLDLASGRVIDPCVFPLGNGKWRMWYKDEADHSYIHQADSTDLSHWTPSGVAISDIHSEGPKVFRWKGQNWLIVDAWDGLAVYHSATLDHWQSQPSRILAIPGTHPTDRTLGHHCDVIVSGGRAYIFYFTHQSGPDLDPNIPNSKQRTVLQVAELHLEGDTIIADRDIPTHIHLDPGASFLDE</sequence>
<dbReference type="InterPro" id="IPR006710">
    <property type="entry name" value="Glyco_hydro_43"/>
</dbReference>
<dbReference type="PANTHER" id="PTHR43301">
    <property type="entry name" value="ARABINAN ENDO-1,5-ALPHA-L-ARABINOSIDASE"/>
    <property type="match status" value="1"/>
</dbReference>
<keyword evidence="8" id="KW-1185">Reference proteome</keyword>
<keyword evidence="6" id="KW-0732">Signal</keyword>
<evidence type="ECO:0008006" key="9">
    <source>
        <dbReference type="Google" id="ProtNLM"/>
    </source>
</evidence>
<dbReference type="OrthoDB" id="9759709at2"/>
<evidence type="ECO:0000256" key="6">
    <source>
        <dbReference type="SAM" id="SignalP"/>
    </source>
</evidence>
<dbReference type="RefSeq" id="WP_128912369.1">
    <property type="nucleotide sequence ID" value="NZ_RDSM01000001.1"/>
</dbReference>
<evidence type="ECO:0000313" key="7">
    <source>
        <dbReference type="EMBL" id="RXH58359.1"/>
    </source>
</evidence>
<dbReference type="Gene3D" id="2.115.10.20">
    <property type="entry name" value="Glycosyl hydrolase domain, family 43"/>
    <property type="match status" value="1"/>
</dbReference>
<evidence type="ECO:0000256" key="4">
    <source>
        <dbReference type="ARBA" id="ARBA00023295"/>
    </source>
</evidence>
<dbReference type="GO" id="GO:0004553">
    <property type="term" value="F:hydrolase activity, hydrolyzing O-glycosyl compounds"/>
    <property type="evidence" value="ECO:0007669"/>
    <property type="project" value="InterPro"/>
</dbReference>
<evidence type="ECO:0000313" key="8">
    <source>
        <dbReference type="Proteomes" id="UP000289437"/>
    </source>
</evidence>
<dbReference type="GO" id="GO:0005975">
    <property type="term" value="P:carbohydrate metabolic process"/>
    <property type="evidence" value="ECO:0007669"/>
    <property type="project" value="InterPro"/>
</dbReference>
<reference evidence="8" key="2">
    <citation type="submission" date="2019-02" db="EMBL/GenBank/DDBJ databases">
        <title>Granulicella sibirica sp. nov., a psychrotolerant acidobacterium isolated from an organic soil layer in forested tundra, West Siberia.</title>
        <authorList>
            <person name="Oshkin I.Y."/>
            <person name="Kulichevskaya I.S."/>
            <person name="Rijpstra W.I.C."/>
            <person name="Sinninghe Damste J.S."/>
            <person name="Rakitin A.L."/>
            <person name="Ravin N.V."/>
            <person name="Dedysh S.N."/>
        </authorList>
    </citation>
    <scope>NUCLEOTIDE SEQUENCE [LARGE SCALE GENOMIC DNA]</scope>
    <source>
        <strain evidence="8">AF10</strain>
    </source>
</reference>
<dbReference type="InterPro" id="IPR023296">
    <property type="entry name" value="Glyco_hydro_beta-prop_sf"/>
</dbReference>
<evidence type="ECO:0000256" key="3">
    <source>
        <dbReference type="ARBA" id="ARBA00022801"/>
    </source>
</evidence>
<feature type="signal peptide" evidence="6">
    <location>
        <begin position="1"/>
        <end position="19"/>
    </location>
</feature>
<comment type="similarity">
    <text evidence="2 5">Belongs to the glycosyl hydrolase 43 family.</text>
</comment>
<accession>A0A4Q0T8J9</accession>
<name>A0A4Q0T8J9_9BACT</name>
<dbReference type="InterPro" id="IPR050727">
    <property type="entry name" value="GH43_arabinanases"/>
</dbReference>
<dbReference type="AlphaFoldDB" id="A0A4Q0T8J9"/>
<dbReference type="Pfam" id="PF04616">
    <property type="entry name" value="Glyco_hydro_43"/>
    <property type="match status" value="1"/>
</dbReference>
<protein>
    <recommendedName>
        <fullName evidence="9">Glycosyl hydrolase</fullName>
    </recommendedName>
</protein>
<keyword evidence="4 5" id="KW-0326">Glycosidase</keyword>
<dbReference type="PANTHER" id="PTHR43301:SF3">
    <property type="entry name" value="ARABINAN ENDO-1,5-ALPHA-L-ARABINOSIDASE A-RELATED"/>
    <property type="match status" value="1"/>
</dbReference>
<dbReference type="EMBL" id="RDSM01000001">
    <property type="protein sequence ID" value="RXH58359.1"/>
    <property type="molecule type" value="Genomic_DNA"/>
</dbReference>
<organism evidence="7 8">
    <name type="scientific">Granulicella sibirica</name>
    <dbReference type="NCBI Taxonomy" id="2479048"/>
    <lineage>
        <taxon>Bacteria</taxon>
        <taxon>Pseudomonadati</taxon>
        <taxon>Acidobacteriota</taxon>
        <taxon>Terriglobia</taxon>
        <taxon>Terriglobales</taxon>
        <taxon>Acidobacteriaceae</taxon>
        <taxon>Granulicella</taxon>
    </lineage>
</organism>
<dbReference type="CDD" id="cd08984">
    <property type="entry name" value="GH43-like"/>
    <property type="match status" value="1"/>
</dbReference>
<dbReference type="Proteomes" id="UP000289437">
    <property type="component" value="Unassembled WGS sequence"/>
</dbReference>
<feature type="chain" id="PRO_5020732758" description="Glycosyl hydrolase" evidence="6">
    <location>
        <begin position="20"/>
        <end position="335"/>
    </location>
</feature>
<keyword evidence="3 5" id="KW-0378">Hydrolase</keyword>
<comment type="caution">
    <text evidence="7">The sequence shown here is derived from an EMBL/GenBank/DDBJ whole genome shotgun (WGS) entry which is preliminary data.</text>
</comment>
<evidence type="ECO:0000256" key="2">
    <source>
        <dbReference type="ARBA" id="ARBA00009865"/>
    </source>
</evidence>